<gene>
    <name evidence="1" type="ORF">Hyperionvirus6_72</name>
</gene>
<reference evidence="1" key="1">
    <citation type="submission" date="2018-10" db="EMBL/GenBank/DDBJ databases">
        <title>Hidden diversity of soil giant viruses.</title>
        <authorList>
            <person name="Schulz F."/>
            <person name="Alteio L."/>
            <person name="Goudeau D."/>
            <person name="Ryan E.M."/>
            <person name="Malmstrom R.R."/>
            <person name="Blanchard J."/>
            <person name="Woyke T."/>
        </authorList>
    </citation>
    <scope>NUCLEOTIDE SEQUENCE</scope>
    <source>
        <strain evidence="1">HYV1</strain>
    </source>
</reference>
<sequence>MIILISGTPEIIKNYNDDLKWHLDHNYKLMQDKEILSQIKNIVKKNSLHKYKKYKRKYLEIKN</sequence>
<protein>
    <submittedName>
        <fullName evidence="1">Uncharacterized protein</fullName>
    </submittedName>
</protein>
<name>A0A3G5AAZ5_9VIRU</name>
<dbReference type="EMBL" id="MK072388">
    <property type="protein sequence ID" value="AYV83391.1"/>
    <property type="molecule type" value="Genomic_DNA"/>
</dbReference>
<evidence type="ECO:0000313" key="1">
    <source>
        <dbReference type="EMBL" id="AYV83391.1"/>
    </source>
</evidence>
<accession>A0A3G5AAZ5</accession>
<organism evidence="1">
    <name type="scientific">Hyperionvirus sp</name>
    <dbReference type="NCBI Taxonomy" id="2487770"/>
    <lineage>
        <taxon>Viruses</taxon>
        <taxon>Varidnaviria</taxon>
        <taxon>Bamfordvirae</taxon>
        <taxon>Nucleocytoviricota</taxon>
        <taxon>Megaviricetes</taxon>
        <taxon>Imitervirales</taxon>
        <taxon>Mimiviridae</taxon>
        <taxon>Klosneuvirinae</taxon>
    </lineage>
</organism>
<proteinExistence type="predicted"/>